<dbReference type="SMART" id="SM00255">
    <property type="entry name" value="TIR"/>
    <property type="match status" value="1"/>
</dbReference>
<dbReference type="InterPro" id="IPR027417">
    <property type="entry name" value="P-loop_NTPase"/>
</dbReference>
<dbReference type="AlphaFoldDB" id="A0ABD3LE00"/>
<dbReference type="SUPFAM" id="SSF52200">
    <property type="entry name" value="Toll/Interleukin receptor TIR domain"/>
    <property type="match status" value="1"/>
</dbReference>
<name>A0ABD3LE00_EUCGL</name>
<dbReference type="EMBL" id="JBJKBG010000003">
    <property type="protein sequence ID" value="KAL3746475.1"/>
    <property type="molecule type" value="Genomic_DNA"/>
</dbReference>
<feature type="domain" description="TIR" evidence="1">
    <location>
        <begin position="13"/>
        <end position="180"/>
    </location>
</feature>
<dbReference type="Proteomes" id="UP001634007">
    <property type="component" value="Unassembled WGS sequence"/>
</dbReference>
<keyword evidence="3" id="KW-1185">Reference proteome</keyword>
<dbReference type="Gene3D" id="3.40.50.10140">
    <property type="entry name" value="Toll/interleukin-1 receptor homology (TIR) domain"/>
    <property type="match status" value="1"/>
</dbReference>
<dbReference type="Pfam" id="PF01582">
    <property type="entry name" value="TIR"/>
    <property type="match status" value="1"/>
</dbReference>
<organism evidence="2 3">
    <name type="scientific">Eucalyptus globulus</name>
    <name type="common">Tasmanian blue gum</name>
    <dbReference type="NCBI Taxonomy" id="34317"/>
    <lineage>
        <taxon>Eukaryota</taxon>
        <taxon>Viridiplantae</taxon>
        <taxon>Streptophyta</taxon>
        <taxon>Embryophyta</taxon>
        <taxon>Tracheophyta</taxon>
        <taxon>Spermatophyta</taxon>
        <taxon>Magnoliopsida</taxon>
        <taxon>eudicotyledons</taxon>
        <taxon>Gunneridae</taxon>
        <taxon>Pentapetalae</taxon>
        <taxon>rosids</taxon>
        <taxon>malvids</taxon>
        <taxon>Myrtales</taxon>
        <taxon>Myrtaceae</taxon>
        <taxon>Myrtoideae</taxon>
        <taxon>Eucalypteae</taxon>
        <taxon>Eucalyptus</taxon>
    </lineage>
</organism>
<dbReference type="InterPro" id="IPR000157">
    <property type="entry name" value="TIR_dom"/>
</dbReference>
<evidence type="ECO:0000259" key="1">
    <source>
        <dbReference type="PROSITE" id="PS50104"/>
    </source>
</evidence>
<dbReference type="PROSITE" id="PS50104">
    <property type="entry name" value="TIR"/>
    <property type="match status" value="1"/>
</dbReference>
<proteinExistence type="predicted"/>
<dbReference type="PANTHER" id="PTHR11017">
    <property type="entry name" value="LEUCINE-RICH REPEAT-CONTAINING PROTEIN"/>
    <property type="match status" value="1"/>
</dbReference>
<dbReference type="SUPFAM" id="SSF52540">
    <property type="entry name" value="P-loop containing nucleoside triphosphate hydrolases"/>
    <property type="match status" value="1"/>
</dbReference>
<evidence type="ECO:0000313" key="2">
    <source>
        <dbReference type="EMBL" id="KAL3746475.1"/>
    </source>
</evidence>
<dbReference type="PANTHER" id="PTHR11017:SF570">
    <property type="entry name" value="DISEASE RESISTANCE PROTEIN (TIR-NBS CLASS)-RELATED"/>
    <property type="match status" value="1"/>
</dbReference>
<reference evidence="2 3" key="1">
    <citation type="submission" date="2024-11" db="EMBL/GenBank/DDBJ databases">
        <title>Chromosome-level genome assembly of Eucalyptus globulus Labill. provides insights into its genome evolution.</title>
        <authorList>
            <person name="Li X."/>
        </authorList>
    </citation>
    <scope>NUCLEOTIDE SEQUENCE [LARGE SCALE GENOMIC DNA]</scope>
    <source>
        <strain evidence="2">CL2024</strain>
        <tissue evidence="2">Fresh tender leaves</tissue>
    </source>
</reference>
<protein>
    <recommendedName>
        <fullName evidence="1">TIR domain-containing protein</fullName>
    </recommendedName>
</protein>
<sequence length="284" mass="32802">MAPTMERDSSSRIEYEVFLSFRGSDSRQTFTNCLYEGMKGAGIRVFRDDDELQVGQKIKEELPRAIQNSRIYMPILSRNYASSKWCLIELATMVEMASKSNGTKEILPIYLDVNSDDVKLKTPLYRDVFVQHETNFDAGQVKVWRGALLEVEEIKRLNLKNYRGYGELIKVIIQEVLVKLNAKYKNLTEHLVEDHVQVDAIMKLLSVDFRGVRFMGIHGISGIGKTTLAKVIYNKVSSCFDRCSFLKNVREISRRSDGLVHFAEAIAVKHPQFEVQQRYFYPRR</sequence>
<accession>A0ABD3LE00</accession>
<dbReference type="InterPro" id="IPR002182">
    <property type="entry name" value="NB-ARC"/>
</dbReference>
<dbReference type="InterPro" id="IPR044974">
    <property type="entry name" value="Disease_R_plants"/>
</dbReference>
<gene>
    <name evidence="2" type="ORF">ACJRO7_015438</name>
</gene>
<evidence type="ECO:0000313" key="3">
    <source>
        <dbReference type="Proteomes" id="UP001634007"/>
    </source>
</evidence>
<dbReference type="InterPro" id="IPR035897">
    <property type="entry name" value="Toll_tir_struct_dom_sf"/>
</dbReference>
<dbReference type="Pfam" id="PF00931">
    <property type="entry name" value="NB-ARC"/>
    <property type="match status" value="1"/>
</dbReference>
<dbReference type="Gene3D" id="3.40.50.300">
    <property type="entry name" value="P-loop containing nucleotide triphosphate hydrolases"/>
    <property type="match status" value="1"/>
</dbReference>
<comment type="caution">
    <text evidence="2">The sequence shown here is derived from an EMBL/GenBank/DDBJ whole genome shotgun (WGS) entry which is preliminary data.</text>
</comment>